<dbReference type="GO" id="GO:0016020">
    <property type="term" value="C:membrane"/>
    <property type="evidence" value="ECO:0007669"/>
    <property type="project" value="TreeGrafter"/>
</dbReference>
<dbReference type="Proteomes" id="UP000646365">
    <property type="component" value="Unassembled WGS sequence"/>
</dbReference>
<comment type="caution">
    <text evidence="3">The sequence shown here is derived from an EMBL/GenBank/DDBJ whole genome shotgun (WGS) entry which is preliminary data.</text>
</comment>
<keyword evidence="1" id="KW-0472">Membrane</keyword>
<evidence type="ECO:0000313" key="3">
    <source>
        <dbReference type="EMBL" id="GGE99214.1"/>
    </source>
</evidence>
<evidence type="ECO:0000259" key="2">
    <source>
        <dbReference type="Pfam" id="PF01757"/>
    </source>
</evidence>
<proteinExistence type="predicted"/>
<dbReference type="InterPro" id="IPR050879">
    <property type="entry name" value="Acyltransferase_3"/>
</dbReference>
<feature type="transmembrane region" description="Helical" evidence="1">
    <location>
        <begin position="191"/>
        <end position="224"/>
    </location>
</feature>
<organism evidence="3 4">
    <name type="scientific">Aliidongia dinghuensis</name>
    <dbReference type="NCBI Taxonomy" id="1867774"/>
    <lineage>
        <taxon>Bacteria</taxon>
        <taxon>Pseudomonadati</taxon>
        <taxon>Pseudomonadota</taxon>
        <taxon>Alphaproteobacteria</taxon>
        <taxon>Rhodospirillales</taxon>
        <taxon>Dongiaceae</taxon>
        <taxon>Aliidongia</taxon>
    </lineage>
</organism>
<accession>A0A8J2YPR8</accession>
<dbReference type="PANTHER" id="PTHR23028:SF53">
    <property type="entry name" value="ACYL_TRANSF_3 DOMAIN-CONTAINING PROTEIN"/>
    <property type="match status" value="1"/>
</dbReference>
<feature type="transmembrane region" description="Helical" evidence="1">
    <location>
        <begin position="159"/>
        <end position="179"/>
    </location>
</feature>
<feature type="domain" description="Acyltransferase 3" evidence="2">
    <location>
        <begin position="13"/>
        <end position="347"/>
    </location>
</feature>
<reference evidence="3" key="1">
    <citation type="journal article" date="2014" name="Int. J. Syst. Evol. Microbiol.">
        <title>Complete genome sequence of Corynebacterium casei LMG S-19264T (=DSM 44701T), isolated from a smear-ripened cheese.</title>
        <authorList>
            <consortium name="US DOE Joint Genome Institute (JGI-PGF)"/>
            <person name="Walter F."/>
            <person name="Albersmeier A."/>
            <person name="Kalinowski J."/>
            <person name="Ruckert C."/>
        </authorList>
    </citation>
    <scope>NUCLEOTIDE SEQUENCE</scope>
    <source>
        <strain evidence="3">CGMCC 1.15725</strain>
    </source>
</reference>
<feature type="transmembrane region" description="Helical" evidence="1">
    <location>
        <begin position="340"/>
        <end position="359"/>
    </location>
</feature>
<dbReference type="AlphaFoldDB" id="A0A8J2YPR8"/>
<dbReference type="InterPro" id="IPR002656">
    <property type="entry name" value="Acyl_transf_3_dom"/>
</dbReference>
<keyword evidence="3" id="KW-0808">Transferase</keyword>
<sequence>MAHSVKLAPCQVDYLNLVRALAAQIVLVGHSTAYFLAGHDRGGRWEQFGVLVFFLLSGFLIALSVRQKRDRSDYRFGHYVIDRFCRIFSAYLPALVLVALVDSLMHDLPAYPYAASSTPLQWLGNLVMLQEFPVFQILRRLGSPDRPWFIEAFGSGRPFWTVAIEWWIYLTFGYLAFFVTRLRRLAVRDLLILALVGIVPIYNAMGGVGQCLSFVWATGAAAAWAQDRLMRRGGPQALPGRGRWAWFLTVGILLSAMLLAGRAFVTDTRIYDLQFAVFTAGILFGGFFLLGVAPVTVPRFVSRAIDRIADYSYSLYLIHYTVLMWFAVHRPSPTHHDVGTFVEILVIANVGAWVFWFLFERHYHRLAALAKGLIDRRSQSRTLPADA</sequence>
<keyword evidence="1" id="KW-1133">Transmembrane helix</keyword>
<evidence type="ECO:0000256" key="1">
    <source>
        <dbReference type="SAM" id="Phobius"/>
    </source>
</evidence>
<dbReference type="RefSeq" id="WP_189041308.1">
    <property type="nucleotide sequence ID" value="NZ_BMJQ01000001.1"/>
</dbReference>
<dbReference type="GO" id="GO:0009103">
    <property type="term" value="P:lipopolysaccharide biosynthetic process"/>
    <property type="evidence" value="ECO:0007669"/>
    <property type="project" value="TreeGrafter"/>
</dbReference>
<gene>
    <name evidence="3" type="ORF">GCM10011611_00960</name>
</gene>
<reference evidence="3" key="2">
    <citation type="submission" date="2020-09" db="EMBL/GenBank/DDBJ databases">
        <authorList>
            <person name="Sun Q."/>
            <person name="Zhou Y."/>
        </authorList>
    </citation>
    <scope>NUCLEOTIDE SEQUENCE</scope>
    <source>
        <strain evidence="3">CGMCC 1.15725</strain>
    </source>
</reference>
<protein>
    <submittedName>
        <fullName evidence="3">Acyltransferase</fullName>
    </submittedName>
</protein>
<feature type="transmembrane region" description="Helical" evidence="1">
    <location>
        <begin position="87"/>
        <end position="105"/>
    </location>
</feature>
<dbReference type="PANTHER" id="PTHR23028">
    <property type="entry name" value="ACETYLTRANSFERASE"/>
    <property type="match status" value="1"/>
</dbReference>
<feature type="transmembrane region" description="Helical" evidence="1">
    <location>
        <begin position="308"/>
        <end position="328"/>
    </location>
</feature>
<feature type="transmembrane region" description="Helical" evidence="1">
    <location>
        <begin position="12"/>
        <end position="36"/>
    </location>
</feature>
<feature type="transmembrane region" description="Helical" evidence="1">
    <location>
        <begin position="276"/>
        <end position="296"/>
    </location>
</feature>
<feature type="transmembrane region" description="Helical" evidence="1">
    <location>
        <begin position="48"/>
        <end position="66"/>
    </location>
</feature>
<keyword evidence="4" id="KW-1185">Reference proteome</keyword>
<feature type="transmembrane region" description="Helical" evidence="1">
    <location>
        <begin position="244"/>
        <end position="264"/>
    </location>
</feature>
<dbReference type="GO" id="GO:0016747">
    <property type="term" value="F:acyltransferase activity, transferring groups other than amino-acyl groups"/>
    <property type="evidence" value="ECO:0007669"/>
    <property type="project" value="InterPro"/>
</dbReference>
<dbReference type="Pfam" id="PF01757">
    <property type="entry name" value="Acyl_transf_3"/>
    <property type="match status" value="1"/>
</dbReference>
<name>A0A8J2YPR8_9PROT</name>
<evidence type="ECO:0000313" key="4">
    <source>
        <dbReference type="Proteomes" id="UP000646365"/>
    </source>
</evidence>
<keyword evidence="3" id="KW-0012">Acyltransferase</keyword>
<keyword evidence="1" id="KW-0812">Transmembrane</keyword>
<dbReference type="EMBL" id="BMJQ01000001">
    <property type="protein sequence ID" value="GGE99214.1"/>
    <property type="molecule type" value="Genomic_DNA"/>
</dbReference>